<proteinExistence type="inferred from homology"/>
<dbReference type="OrthoDB" id="9764363at2"/>
<dbReference type="Gene3D" id="3.90.226.10">
    <property type="entry name" value="2-enoyl-CoA Hydratase, Chain A, domain 1"/>
    <property type="match status" value="1"/>
</dbReference>
<name>A0A0V8QC71_9FIRM</name>
<evidence type="ECO:0000313" key="7">
    <source>
        <dbReference type="Proteomes" id="UP000054874"/>
    </source>
</evidence>
<dbReference type="PANTHER" id="PTHR42987:SF7">
    <property type="entry name" value="SIGNAL PEPTIDE PEPTIDASE SPPA-RELATED"/>
    <property type="match status" value="1"/>
</dbReference>
<evidence type="ECO:0000313" key="6">
    <source>
        <dbReference type="EMBL" id="KSV58090.1"/>
    </source>
</evidence>
<sequence length="339" mass="37076">MKTKQIIGIVVAGAVFISVGVSGVLTSQLTNQLTGGSKQSAAGFFEELLGETTGKLEFPIEPFVGLVRVEGKIRDTGSSTAFEKVGYDHQSILRYIDRMMDSPNNTGILLYVDSPGGGVYESDELYLKLKEYKEETGRPIWAYMGSMACSGGYYISMAADRIVANRNTWTGSIGVIISNYNYKEFFDKLGVKEINYTSGPNKAMGSGGIEATKEQKEIFQGMVDEAYEQFVEIIAEGRNMSRDTVKPLADGRIYTAKQALSLKLIDEIDSLENTELAIRKEAGSGSVIYEPDFSGSSFFSSLFSSFKGIRGKSDVQAVTEMLNDGRNGVPMYYAEPGKQ</sequence>
<dbReference type="InterPro" id="IPR002142">
    <property type="entry name" value="Peptidase_S49"/>
</dbReference>
<dbReference type="SUPFAM" id="SSF52096">
    <property type="entry name" value="ClpP/crotonase"/>
    <property type="match status" value="1"/>
</dbReference>
<dbReference type="InterPro" id="IPR029045">
    <property type="entry name" value="ClpP/crotonase-like_dom_sf"/>
</dbReference>
<accession>A0A0V8QC71</accession>
<dbReference type="AlphaFoldDB" id="A0A0V8QC71"/>
<keyword evidence="4" id="KW-0720">Serine protease</keyword>
<dbReference type="EMBL" id="LNAM01000186">
    <property type="protein sequence ID" value="KSV58090.1"/>
    <property type="molecule type" value="Genomic_DNA"/>
</dbReference>
<evidence type="ECO:0000256" key="1">
    <source>
        <dbReference type="ARBA" id="ARBA00008683"/>
    </source>
</evidence>
<dbReference type="Gene3D" id="6.20.330.10">
    <property type="match status" value="1"/>
</dbReference>
<reference evidence="6 7" key="1">
    <citation type="submission" date="2015-11" db="EMBL/GenBank/DDBJ databases">
        <title>Butyribacter intestini gen. nov., sp. nov., a butyric acid-producing bacterium of the family Lachnospiraceae isolated from the human faeces.</title>
        <authorList>
            <person name="Zou Y."/>
            <person name="Xue W."/>
            <person name="Luo G."/>
            <person name="Lv M."/>
        </authorList>
    </citation>
    <scope>NUCLEOTIDE SEQUENCE [LARGE SCALE GENOMIC DNA]</scope>
    <source>
        <strain evidence="6 7">ACET-33324</strain>
    </source>
</reference>
<evidence type="ECO:0000256" key="4">
    <source>
        <dbReference type="ARBA" id="ARBA00022825"/>
    </source>
</evidence>
<dbReference type="GO" id="GO:0008236">
    <property type="term" value="F:serine-type peptidase activity"/>
    <property type="evidence" value="ECO:0007669"/>
    <property type="project" value="UniProtKB-KW"/>
</dbReference>
<dbReference type="InterPro" id="IPR047272">
    <property type="entry name" value="S49_SppA_C"/>
</dbReference>
<comment type="similarity">
    <text evidence="1">Belongs to the peptidase S49 family.</text>
</comment>
<keyword evidence="7" id="KW-1185">Reference proteome</keyword>
<dbReference type="GO" id="GO:0006508">
    <property type="term" value="P:proteolysis"/>
    <property type="evidence" value="ECO:0007669"/>
    <property type="project" value="UniProtKB-KW"/>
</dbReference>
<evidence type="ECO:0000259" key="5">
    <source>
        <dbReference type="Pfam" id="PF01343"/>
    </source>
</evidence>
<feature type="domain" description="Peptidase S49" evidence="5">
    <location>
        <begin position="135"/>
        <end position="281"/>
    </location>
</feature>
<dbReference type="RefSeq" id="WP_058353683.1">
    <property type="nucleotide sequence ID" value="NZ_CABMMD010000186.1"/>
</dbReference>
<keyword evidence="3" id="KW-0378">Hydrolase</keyword>
<keyword evidence="2" id="KW-0645">Protease</keyword>
<dbReference type="InterPro" id="IPR004635">
    <property type="entry name" value="Pept_S49_SppA"/>
</dbReference>
<dbReference type="Pfam" id="PF01343">
    <property type="entry name" value="Peptidase_S49"/>
    <property type="match status" value="1"/>
</dbReference>
<evidence type="ECO:0000256" key="3">
    <source>
        <dbReference type="ARBA" id="ARBA00022801"/>
    </source>
</evidence>
<dbReference type="Proteomes" id="UP000054874">
    <property type="component" value="Unassembled WGS sequence"/>
</dbReference>
<dbReference type="CDD" id="cd07023">
    <property type="entry name" value="S49_Sppa_N_C"/>
    <property type="match status" value="1"/>
</dbReference>
<dbReference type="NCBIfam" id="TIGR00706">
    <property type="entry name" value="SppA_dom"/>
    <property type="match status" value="1"/>
</dbReference>
<protein>
    <submittedName>
        <fullName evidence="6">Signal peptide peptidase SppA</fullName>
    </submittedName>
</protein>
<dbReference type="PANTHER" id="PTHR42987">
    <property type="entry name" value="PEPTIDASE S49"/>
    <property type="match status" value="1"/>
</dbReference>
<dbReference type="STRING" id="290052.ASU35_03395"/>
<gene>
    <name evidence="6" type="ORF">ASU35_03395</name>
</gene>
<evidence type="ECO:0000256" key="2">
    <source>
        <dbReference type="ARBA" id="ARBA00022670"/>
    </source>
</evidence>
<comment type="caution">
    <text evidence="6">The sequence shown here is derived from an EMBL/GenBank/DDBJ whole genome shotgun (WGS) entry which is preliminary data.</text>
</comment>
<organism evidence="6 7">
    <name type="scientific">Acetivibrio ethanolgignens</name>
    <dbReference type="NCBI Taxonomy" id="290052"/>
    <lineage>
        <taxon>Bacteria</taxon>
        <taxon>Bacillati</taxon>
        <taxon>Bacillota</taxon>
        <taxon>Clostridia</taxon>
        <taxon>Eubacteriales</taxon>
        <taxon>Oscillospiraceae</taxon>
        <taxon>Acetivibrio</taxon>
    </lineage>
</organism>